<keyword evidence="1" id="KW-1185">Reference proteome</keyword>
<evidence type="ECO:0000313" key="1">
    <source>
        <dbReference type="Proteomes" id="UP000887540"/>
    </source>
</evidence>
<dbReference type="Proteomes" id="UP000887540">
    <property type="component" value="Unplaced"/>
</dbReference>
<protein>
    <submittedName>
        <fullName evidence="2">Uncharacterized protein</fullName>
    </submittedName>
</protein>
<proteinExistence type="predicted"/>
<name>A0A914DBW4_9BILA</name>
<evidence type="ECO:0000313" key="2">
    <source>
        <dbReference type="WBParaSite" id="ACRNAN_scaffold2219.g18880.t1"/>
    </source>
</evidence>
<organism evidence="1 2">
    <name type="scientific">Acrobeloides nanus</name>
    <dbReference type="NCBI Taxonomy" id="290746"/>
    <lineage>
        <taxon>Eukaryota</taxon>
        <taxon>Metazoa</taxon>
        <taxon>Ecdysozoa</taxon>
        <taxon>Nematoda</taxon>
        <taxon>Chromadorea</taxon>
        <taxon>Rhabditida</taxon>
        <taxon>Tylenchina</taxon>
        <taxon>Cephalobomorpha</taxon>
        <taxon>Cephaloboidea</taxon>
        <taxon>Cephalobidae</taxon>
        <taxon>Acrobeloides</taxon>
    </lineage>
</organism>
<reference evidence="2" key="1">
    <citation type="submission" date="2022-11" db="UniProtKB">
        <authorList>
            <consortium name="WormBaseParasite"/>
        </authorList>
    </citation>
    <scope>IDENTIFICATION</scope>
</reference>
<sequence>MYNNPFAPFYDDPYAYNGYGYNNMMNPYMSYGANGMYMNPYFAYGLGNNMMGGMSGGMGGMNGGMGGMNGGMGFSNYGSAGMGNRLGQRYSGANRLGNSLNNNAHLSHVSCRYGACTRSNNRAEK</sequence>
<accession>A0A914DBW4</accession>
<dbReference type="AlphaFoldDB" id="A0A914DBW4"/>
<dbReference type="WBParaSite" id="ACRNAN_scaffold2219.g18880.t1">
    <property type="protein sequence ID" value="ACRNAN_scaffold2219.g18880.t1"/>
    <property type="gene ID" value="ACRNAN_scaffold2219.g18880"/>
</dbReference>